<name>A0A2U8WFL0_9HYPH</name>
<keyword evidence="3" id="KW-1185">Reference proteome</keyword>
<feature type="transmembrane region" description="Helical" evidence="1">
    <location>
        <begin position="115"/>
        <end position="134"/>
    </location>
</feature>
<feature type="transmembrane region" description="Helical" evidence="1">
    <location>
        <begin position="146"/>
        <end position="164"/>
    </location>
</feature>
<proteinExistence type="predicted"/>
<dbReference type="RefSeq" id="WP_109895946.1">
    <property type="nucleotide sequence ID" value="NZ_CP029550.1"/>
</dbReference>
<gene>
    <name evidence="2" type="ORF">DK389_02320</name>
</gene>
<sequence>MAPVPRLRAYAGPSFLSYGFRPFFLFASIYAGVAIVLWLSIFVGELALPTLFVGRDWHVHEMLFGFLAAVVAGFLLTAIPNWTGRLPLQRGPLLVLVSAWAAGRVAVSVSAWTGWLPAAVVDLSFLFLLTAATAREIFAGRNWRNLKVLAVLVALLGGNALFHLEAHLWGTAEYGTRVGIAATLVLVMLIGGRIVPSFTRNWLAKTKPGRMPVPYGSFDRIAMASALPTLALWVCKPQSSITGAALLASGAIQAVQLARWAGDRTWGDRLVLVLHVAYAFVPLGFLLIGAASLGFVPAGAGIHAWTGGALGMMTLAVMSRASLGHTGRPLAATPTLQALYGLAGLSVVARICASLHPAWFAGLLPLAAVLWAAAFVGFAAAYWRVLTGPKIE</sequence>
<feature type="transmembrane region" description="Helical" evidence="1">
    <location>
        <begin position="176"/>
        <end position="196"/>
    </location>
</feature>
<evidence type="ECO:0000256" key="1">
    <source>
        <dbReference type="SAM" id="Phobius"/>
    </source>
</evidence>
<accession>A0A2U8WFL0</accession>
<dbReference type="AlphaFoldDB" id="A0A2U8WFL0"/>
<dbReference type="Pfam" id="PF05940">
    <property type="entry name" value="NnrS"/>
    <property type="match status" value="1"/>
</dbReference>
<feature type="transmembrane region" description="Helical" evidence="1">
    <location>
        <begin position="62"/>
        <end position="79"/>
    </location>
</feature>
<feature type="transmembrane region" description="Helical" evidence="1">
    <location>
        <begin position="335"/>
        <end position="356"/>
    </location>
</feature>
<feature type="transmembrane region" description="Helical" evidence="1">
    <location>
        <begin position="270"/>
        <end position="296"/>
    </location>
</feature>
<protein>
    <submittedName>
        <fullName evidence="2">Short-chain dehydrogenase</fullName>
    </submittedName>
</protein>
<keyword evidence="1" id="KW-0812">Transmembrane</keyword>
<feature type="transmembrane region" description="Helical" evidence="1">
    <location>
        <begin position="362"/>
        <end position="383"/>
    </location>
</feature>
<dbReference type="Proteomes" id="UP000245926">
    <property type="component" value="Chromosome"/>
</dbReference>
<keyword evidence="1" id="KW-0472">Membrane</keyword>
<reference evidence="3" key="1">
    <citation type="submission" date="2018-05" db="EMBL/GenBank/DDBJ databases">
        <title>Complete Genome Sequence of Methylobacterium sp. 17SD2-17.</title>
        <authorList>
            <person name="Srinivasan S."/>
        </authorList>
    </citation>
    <scope>NUCLEOTIDE SEQUENCE [LARGE SCALE GENOMIC DNA]</scope>
    <source>
        <strain evidence="3">17SD2-17</strain>
    </source>
</reference>
<dbReference type="OrthoDB" id="9770040at2"/>
<dbReference type="InterPro" id="IPR010266">
    <property type="entry name" value="NnrS"/>
</dbReference>
<feature type="transmembrane region" description="Helical" evidence="1">
    <location>
        <begin position="302"/>
        <end position="323"/>
    </location>
</feature>
<organism evidence="2 3">
    <name type="scientific">Methylobacterium durans</name>
    <dbReference type="NCBI Taxonomy" id="2202825"/>
    <lineage>
        <taxon>Bacteria</taxon>
        <taxon>Pseudomonadati</taxon>
        <taxon>Pseudomonadota</taxon>
        <taxon>Alphaproteobacteria</taxon>
        <taxon>Hyphomicrobiales</taxon>
        <taxon>Methylobacteriaceae</taxon>
        <taxon>Methylobacterium</taxon>
    </lineage>
</organism>
<evidence type="ECO:0000313" key="3">
    <source>
        <dbReference type="Proteomes" id="UP000245926"/>
    </source>
</evidence>
<feature type="transmembrane region" description="Helical" evidence="1">
    <location>
        <begin position="23"/>
        <end position="42"/>
    </location>
</feature>
<dbReference type="KEGG" id="mets:DK389_02320"/>
<dbReference type="EMBL" id="CP029550">
    <property type="protein sequence ID" value="AWN44328.1"/>
    <property type="molecule type" value="Genomic_DNA"/>
</dbReference>
<evidence type="ECO:0000313" key="2">
    <source>
        <dbReference type="EMBL" id="AWN44328.1"/>
    </source>
</evidence>
<keyword evidence="1" id="KW-1133">Transmembrane helix</keyword>